<dbReference type="AlphaFoldDB" id="A0AAE2BHZ7"/>
<dbReference type="Proteomes" id="UP001289374">
    <property type="component" value="Unassembled WGS sequence"/>
</dbReference>
<dbReference type="InterPro" id="IPR054722">
    <property type="entry name" value="PolX-like_BBD"/>
</dbReference>
<keyword evidence="4" id="KW-1185">Reference proteome</keyword>
<evidence type="ECO:0000256" key="1">
    <source>
        <dbReference type="SAM" id="MobiDB-lite"/>
    </source>
</evidence>
<feature type="compositionally biased region" description="Basic and acidic residues" evidence="1">
    <location>
        <begin position="93"/>
        <end position="107"/>
    </location>
</feature>
<sequence>MDDEDWEELQQRGPTTILLCLADEIMYHVMNLKFPGEVWKKLEIEFMSKFIKGVRTEDRVYAHNQQKQNAGESSQGHSVYLKGAGTYEERLSKVEKRQTDEKRDDSSKSANVAQNDNSNYSDGDMLSVSTNQYVDAWILDSGCSYHIKPNKEWFTSYRSGNFGSINLGNDRCCNIAGIGEVRIKMYDRTVEHYLMLGHLNERG</sequence>
<comment type="caution">
    <text evidence="3">The sequence shown here is derived from an EMBL/GenBank/DDBJ whole genome shotgun (WGS) entry which is preliminary data.</text>
</comment>
<proteinExistence type="predicted"/>
<gene>
    <name evidence="3" type="ORF">Sango_2473700</name>
</gene>
<reference evidence="3" key="1">
    <citation type="submission" date="2020-06" db="EMBL/GenBank/DDBJ databases">
        <authorList>
            <person name="Li T."/>
            <person name="Hu X."/>
            <person name="Zhang T."/>
            <person name="Song X."/>
            <person name="Zhang H."/>
            <person name="Dai N."/>
            <person name="Sheng W."/>
            <person name="Hou X."/>
            <person name="Wei L."/>
        </authorList>
    </citation>
    <scope>NUCLEOTIDE SEQUENCE</scope>
    <source>
        <strain evidence="3">K16</strain>
        <tissue evidence="3">Leaf</tissue>
    </source>
</reference>
<dbReference type="EMBL" id="JACGWL010000015">
    <property type="protein sequence ID" value="KAK4386031.1"/>
    <property type="molecule type" value="Genomic_DNA"/>
</dbReference>
<feature type="domain" description="Retrovirus-related Pol polyprotein from transposon TNT 1-94-like beta-barrel" evidence="2">
    <location>
        <begin position="137"/>
        <end position="189"/>
    </location>
</feature>
<evidence type="ECO:0000259" key="2">
    <source>
        <dbReference type="Pfam" id="PF22936"/>
    </source>
</evidence>
<organism evidence="3 4">
    <name type="scientific">Sesamum angolense</name>
    <dbReference type="NCBI Taxonomy" id="2727404"/>
    <lineage>
        <taxon>Eukaryota</taxon>
        <taxon>Viridiplantae</taxon>
        <taxon>Streptophyta</taxon>
        <taxon>Embryophyta</taxon>
        <taxon>Tracheophyta</taxon>
        <taxon>Spermatophyta</taxon>
        <taxon>Magnoliopsida</taxon>
        <taxon>eudicotyledons</taxon>
        <taxon>Gunneridae</taxon>
        <taxon>Pentapetalae</taxon>
        <taxon>asterids</taxon>
        <taxon>lamiids</taxon>
        <taxon>Lamiales</taxon>
        <taxon>Pedaliaceae</taxon>
        <taxon>Sesamum</taxon>
    </lineage>
</organism>
<feature type="region of interest" description="Disordered" evidence="1">
    <location>
        <begin position="93"/>
        <end position="123"/>
    </location>
</feature>
<protein>
    <recommendedName>
        <fullName evidence="2">Retrovirus-related Pol polyprotein from transposon TNT 1-94-like beta-barrel domain-containing protein</fullName>
    </recommendedName>
</protein>
<feature type="compositionally biased region" description="Polar residues" evidence="1">
    <location>
        <begin position="108"/>
        <end position="123"/>
    </location>
</feature>
<reference evidence="3" key="2">
    <citation type="journal article" date="2024" name="Plant">
        <title>Genomic evolution and insights into agronomic trait innovations of Sesamum species.</title>
        <authorList>
            <person name="Miao H."/>
            <person name="Wang L."/>
            <person name="Qu L."/>
            <person name="Liu H."/>
            <person name="Sun Y."/>
            <person name="Le M."/>
            <person name="Wang Q."/>
            <person name="Wei S."/>
            <person name="Zheng Y."/>
            <person name="Lin W."/>
            <person name="Duan Y."/>
            <person name="Cao H."/>
            <person name="Xiong S."/>
            <person name="Wang X."/>
            <person name="Wei L."/>
            <person name="Li C."/>
            <person name="Ma Q."/>
            <person name="Ju M."/>
            <person name="Zhao R."/>
            <person name="Li G."/>
            <person name="Mu C."/>
            <person name="Tian Q."/>
            <person name="Mei H."/>
            <person name="Zhang T."/>
            <person name="Gao T."/>
            <person name="Zhang H."/>
        </authorList>
    </citation>
    <scope>NUCLEOTIDE SEQUENCE</scope>
    <source>
        <strain evidence="3">K16</strain>
    </source>
</reference>
<dbReference type="Pfam" id="PF22936">
    <property type="entry name" value="Pol_BBD"/>
    <property type="match status" value="1"/>
</dbReference>
<name>A0AAE2BHZ7_9LAMI</name>
<evidence type="ECO:0000313" key="3">
    <source>
        <dbReference type="EMBL" id="KAK4386031.1"/>
    </source>
</evidence>
<accession>A0AAE2BHZ7</accession>
<evidence type="ECO:0000313" key="4">
    <source>
        <dbReference type="Proteomes" id="UP001289374"/>
    </source>
</evidence>